<keyword evidence="2" id="KW-0285">Flavoprotein</keyword>
<evidence type="ECO:0000313" key="8">
    <source>
        <dbReference type="Proteomes" id="UP000190306"/>
    </source>
</evidence>
<feature type="domain" description="FAD dependent oxidoreductase" evidence="5">
    <location>
        <begin position="5"/>
        <end position="358"/>
    </location>
</feature>
<dbReference type="Pfam" id="PF01266">
    <property type="entry name" value="DAO"/>
    <property type="match status" value="1"/>
</dbReference>
<dbReference type="SUPFAM" id="SSF54373">
    <property type="entry name" value="FAD-linked reductases, C-terminal domain"/>
    <property type="match status" value="1"/>
</dbReference>
<evidence type="ECO:0000256" key="2">
    <source>
        <dbReference type="ARBA" id="ARBA00022630"/>
    </source>
</evidence>
<evidence type="ECO:0000256" key="1">
    <source>
        <dbReference type="ARBA" id="ARBA00001974"/>
    </source>
</evidence>
<evidence type="ECO:0000256" key="3">
    <source>
        <dbReference type="ARBA" id="ARBA00022827"/>
    </source>
</evidence>
<dbReference type="InterPro" id="IPR006076">
    <property type="entry name" value="FAD-dep_OxRdtase"/>
</dbReference>
<dbReference type="RefSeq" id="WP_030782327.1">
    <property type="nucleotide sequence ID" value="NZ_CM007717.1"/>
</dbReference>
<dbReference type="SUPFAM" id="SSF51905">
    <property type="entry name" value="FAD/NAD(P)-binding domain"/>
    <property type="match status" value="1"/>
</dbReference>
<gene>
    <name evidence="6" type="ORF">AFM16_35825</name>
    <name evidence="7" type="ORF">HCX60_36425</name>
</gene>
<sequence length="380" mass="39840">MPARRIVVIGGGVMGSAAAWRLAARGGEVTLLERFRPGHDRGSSYGTSRIFRLAYADPFYVDLAVRSLPLWRRLEEETGRQVLSLTGAVDHGPAAVTDALFETLTAAGRPVERMVPDQVAERWPGLRADTGAVFHPEAGRLHADDAVAAFQQAARAHGAEVRHGVRVTGVRVLDSGGVRVVAEAGEEWTADAVVVAVGGWTPALLGDGASAPVSGLPALRVTQEQPAHFPAADPLSWPSFIHHPGAALPATGRSTDGVYGLGSTDGVKAGFHGIGPVVDPDHRDRTPDAATLDALAAYAERWLPGVDPTAPDPLTCLYTTTVDHDFLVDRQGPVTVLGGCSGHAFKFASVLGELAASLVHGEPGPSRFALGPRPRPRPAV</sequence>
<accession>A0AAE7CQ42</accession>
<dbReference type="PANTHER" id="PTHR10961:SF7">
    <property type="entry name" value="FAD DEPENDENT OXIDOREDUCTASE DOMAIN-CONTAINING PROTEIN"/>
    <property type="match status" value="1"/>
</dbReference>
<dbReference type="EMBL" id="LHQL01000014">
    <property type="protein sequence ID" value="OOQ47990.1"/>
    <property type="molecule type" value="Genomic_DNA"/>
</dbReference>
<evidence type="ECO:0000259" key="5">
    <source>
        <dbReference type="Pfam" id="PF01266"/>
    </source>
</evidence>
<name>A0AAE7CQ42_STRAT</name>
<dbReference type="EMBL" id="CP050692">
    <property type="protein sequence ID" value="QIT48338.1"/>
    <property type="molecule type" value="Genomic_DNA"/>
</dbReference>
<reference evidence="7 9" key="2">
    <citation type="submission" date="2020-03" db="EMBL/GenBank/DDBJ databases">
        <title>Is there a link between lipid content and antibiotic production in Streptomyces?</title>
        <authorList>
            <person name="David M."/>
            <person name="Lejeune C."/>
            <person name="Abreu S."/>
            <person name="Thibessard A."/>
            <person name="Leblond P."/>
            <person name="Chaminade P."/>
            <person name="Virolle M.-J."/>
        </authorList>
    </citation>
    <scope>NUCLEOTIDE SEQUENCE [LARGE SCALE GENOMIC DNA]</scope>
    <source>
        <strain evidence="7 9">DSM 41481</strain>
    </source>
</reference>
<dbReference type="InterPro" id="IPR045170">
    <property type="entry name" value="MTOX"/>
</dbReference>
<comment type="cofactor">
    <cofactor evidence="1">
        <name>FAD</name>
        <dbReference type="ChEBI" id="CHEBI:57692"/>
    </cofactor>
</comment>
<evidence type="ECO:0000313" key="7">
    <source>
        <dbReference type="EMBL" id="QIT48338.1"/>
    </source>
</evidence>
<evidence type="ECO:0000256" key="4">
    <source>
        <dbReference type="ARBA" id="ARBA00023002"/>
    </source>
</evidence>
<keyword evidence="8" id="KW-1185">Reference proteome</keyword>
<dbReference type="GO" id="GO:0008115">
    <property type="term" value="F:sarcosine oxidase activity"/>
    <property type="evidence" value="ECO:0007669"/>
    <property type="project" value="TreeGrafter"/>
</dbReference>
<evidence type="ECO:0000313" key="6">
    <source>
        <dbReference type="EMBL" id="OOQ47990.1"/>
    </source>
</evidence>
<protein>
    <submittedName>
        <fullName evidence="7">FAD-dependent oxidoreductase</fullName>
    </submittedName>
</protein>
<dbReference type="Gene3D" id="3.50.50.60">
    <property type="entry name" value="FAD/NAD(P)-binding domain"/>
    <property type="match status" value="1"/>
</dbReference>
<keyword evidence="3" id="KW-0274">FAD</keyword>
<dbReference type="InterPro" id="IPR036188">
    <property type="entry name" value="FAD/NAD-bd_sf"/>
</dbReference>
<dbReference type="PANTHER" id="PTHR10961">
    <property type="entry name" value="PEROXISOMAL SARCOSINE OXIDASE"/>
    <property type="match status" value="1"/>
</dbReference>
<proteinExistence type="predicted"/>
<evidence type="ECO:0000313" key="9">
    <source>
        <dbReference type="Proteomes" id="UP000502504"/>
    </source>
</evidence>
<dbReference type="Proteomes" id="UP000502504">
    <property type="component" value="Chromosome"/>
</dbReference>
<organism evidence="7 9">
    <name type="scientific">Streptomyces antibioticus</name>
    <dbReference type="NCBI Taxonomy" id="1890"/>
    <lineage>
        <taxon>Bacteria</taxon>
        <taxon>Bacillati</taxon>
        <taxon>Actinomycetota</taxon>
        <taxon>Actinomycetes</taxon>
        <taxon>Kitasatosporales</taxon>
        <taxon>Streptomycetaceae</taxon>
        <taxon>Streptomyces</taxon>
    </lineage>
</organism>
<keyword evidence="4" id="KW-0560">Oxidoreductase</keyword>
<dbReference type="AlphaFoldDB" id="A0AAE7CQ42"/>
<dbReference type="Gene3D" id="3.30.9.10">
    <property type="entry name" value="D-Amino Acid Oxidase, subunit A, domain 2"/>
    <property type="match status" value="1"/>
</dbReference>
<dbReference type="GO" id="GO:0050660">
    <property type="term" value="F:flavin adenine dinucleotide binding"/>
    <property type="evidence" value="ECO:0007669"/>
    <property type="project" value="InterPro"/>
</dbReference>
<dbReference type="Proteomes" id="UP000190306">
    <property type="component" value="Chromosome"/>
</dbReference>
<reference evidence="6 8" key="1">
    <citation type="submission" date="2015-07" db="EMBL/GenBank/DDBJ databases">
        <title>Draft Genome Sequence of Streptomyces antibioticus, IMRU 3720 reveals insights in the evolution of actinomycin biosynthetic gene clusters in Streptomyces.</title>
        <authorList>
            <person name="Crnovcic I."/>
            <person name="Ruckert C."/>
            <person name="Kalinowksi J."/>
            <person name="Keller U."/>
        </authorList>
    </citation>
    <scope>NUCLEOTIDE SEQUENCE [LARGE SCALE GENOMIC DNA]</scope>
    <source>
        <strain evidence="6 8">DSM 41481</strain>
    </source>
</reference>